<protein>
    <submittedName>
        <fullName evidence="2">Saccharopine dehydrogenase family protein</fullName>
    </submittedName>
</protein>
<dbReference type="Gene3D" id="3.40.50.720">
    <property type="entry name" value="NAD(P)-binding Rossmann-like Domain"/>
    <property type="match status" value="1"/>
</dbReference>
<dbReference type="InterPro" id="IPR036291">
    <property type="entry name" value="NAD(P)-bd_dom_sf"/>
</dbReference>
<evidence type="ECO:0000259" key="1">
    <source>
        <dbReference type="Pfam" id="PF03435"/>
    </source>
</evidence>
<proteinExistence type="predicted"/>
<dbReference type="InterPro" id="IPR005097">
    <property type="entry name" value="Sacchrp_dh_NADP-bd"/>
</dbReference>
<sequence length="336" mass="35404">MGTLLIYGATGYTGRMASQYAAESGTPIILAGRDELKLATLAAELNVPYKAFSLDDFKDVETALSDVSVVLNCAGPFARTAEILMRAAISQRVHYLDVSAELYSYELAEALSAAAVESGVMLLPGSGGSVAILGCLTARAIERVASPQGIRLALQVKGPMSRGSAISASASLTDSSFHRANGQLLKIEDASLQPFDFGMGKVDCFPVTLPDLLTIWRATQVPNIDTFVHIAGDSFPSGDLSTLPDGPNAEERLANRYRAVVEITGKEGDVTRALLDTVNGYTFTAMASAEAGRRVLAGEYKPGFQTPSLVFGNGFAETIADTTISDIAIDGHLQGN</sequence>
<organism evidence="2 3">
    <name type="scientific">Herminiimonas glaciei</name>
    <dbReference type="NCBI Taxonomy" id="523788"/>
    <lineage>
        <taxon>Bacteria</taxon>
        <taxon>Pseudomonadati</taxon>
        <taxon>Pseudomonadota</taxon>
        <taxon>Betaproteobacteria</taxon>
        <taxon>Burkholderiales</taxon>
        <taxon>Oxalobacteraceae</taxon>
        <taxon>Herminiimonas</taxon>
    </lineage>
</organism>
<keyword evidence="3" id="KW-1185">Reference proteome</keyword>
<dbReference type="PANTHER" id="PTHR43781:SF1">
    <property type="entry name" value="SACCHAROPINE DEHYDROGENASE"/>
    <property type="match status" value="1"/>
</dbReference>
<name>A0ABW2IB25_9BURK</name>
<dbReference type="RefSeq" id="WP_382271530.1">
    <property type="nucleotide sequence ID" value="NZ_JBHTBU010000001.1"/>
</dbReference>
<gene>
    <name evidence="2" type="ORF">ACFQPC_08985</name>
</gene>
<dbReference type="Proteomes" id="UP001596542">
    <property type="component" value="Unassembled WGS sequence"/>
</dbReference>
<dbReference type="EMBL" id="JBHTBU010000001">
    <property type="protein sequence ID" value="MFC7288167.1"/>
    <property type="molecule type" value="Genomic_DNA"/>
</dbReference>
<dbReference type="PANTHER" id="PTHR43781">
    <property type="entry name" value="SACCHAROPINE DEHYDROGENASE"/>
    <property type="match status" value="1"/>
</dbReference>
<reference evidence="3" key="1">
    <citation type="journal article" date="2019" name="Int. J. Syst. Evol. Microbiol.">
        <title>The Global Catalogue of Microorganisms (GCM) 10K type strain sequencing project: providing services to taxonomists for standard genome sequencing and annotation.</title>
        <authorList>
            <consortium name="The Broad Institute Genomics Platform"/>
            <consortium name="The Broad Institute Genome Sequencing Center for Infectious Disease"/>
            <person name="Wu L."/>
            <person name="Ma J."/>
        </authorList>
    </citation>
    <scope>NUCLEOTIDE SEQUENCE [LARGE SCALE GENOMIC DNA]</scope>
    <source>
        <strain evidence="3">KACC 12508</strain>
    </source>
</reference>
<feature type="domain" description="Saccharopine dehydrogenase NADP binding" evidence="1">
    <location>
        <begin position="5"/>
        <end position="121"/>
    </location>
</feature>
<dbReference type="Pfam" id="PF03435">
    <property type="entry name" value="Sacchrp_dh_NADP"/>
    <property type="match status" value="1"/>
</dbReference>
<evidence type="ECO:0000313" key="2">
    <source>
        <dbReference type="EMBL" id="MFC7288167.1"/>
    </source>
</evidence>
<comment type="caution">
    <text evidence="2">The sequence shown here is derived from an EMBL/GenBank/DDBJ whole genome shotgun (WGS) entry which is preliminary data.</text>
</comment>
<dbReference type="SUPFAM" id="SSF51735">
    <property type="entry name" value="NAD(P)-binding Rossmann-fold domains"/>
    <property type="match status" value="1"/>
</dbReference>
<evidence type="ECO:0000313" key="3">
    <source>
        <dbReference type="Proteomes" id="UP001596542"/>
    </source>
</evidence>
<accession>A0ABW2IB25</accession>